<dbReference type="Pfam" id="PF00009">
    <property type="entry name" value="GTP_EFTU"/>
    <property type="match status" value="1"/>
</dbReference>
<dbReference type="CDD" id="cd16267">
    <property type="entry name" value="HBS1-like_II"/>
    <property type="match status" value="1"/>
</dbReference>
<dbReference type="GO" id="GO:0003924">
    <property type="term" value="F:GTPase activity"/>
    <property type="evidence" value="ECO:0007669"/>
    <property type="project" value="InterPro"/>
</dbReference>
<dbReference type="STRING" id="947166.A0A1D1VNI5"/>
<dbReference type="InterPro" id="IPR037189">
    <property type="entry name" value="HBS1-like_N_sf"/>
</dbReference>
<keyword evidence="3" id="KW-0963">Cytoplasm</keyword>
<dbReference type="InterPro" id="IPR004161">
    <property type="entry name" value="EFTu-like_2"/>
</dbReference>
<dbReference type="SUPFAM" id="SSF52540">
    <property type="entry name" value="P-loop containing nucleoside triphosphate hydrolases"/>
    <property type="match status" value="1"/>
</dbReference>
<dbReference type="PROSITE" id="PS51722">
    <property type="entry name" value="G_TR_2"/>
    <property type="match status" value="1"/>
</dbReference>
<evidence type="ECO:0000256" key="3">
    <source>
        <dbReference type="ARBA" id="ARBA00022490"/>
    </source>
</evidence>
<reference evidence="12 13" key="1">
    <citation type="journal article" date="2016" name="Nat. Commun.">
        <title>Extremotolerant tardigrade genome and improved radiotolerance of human cultured cells by tardigrade-unique protein.</title>
        <authorList>
            <person name="Hashimoto T."/>
            <person name="Horikawa D.D."/>
            <person name="Saito Y."/>
            <person name="Kuwahara H."/>
            <person name="Kozuka-Hata H."/>
            <person name="Shin-I T."/>
            <person name="Minakuchi Y."/>
            <person name="Ohishi K."/>
            <person name="Motoyama A."/>
            <person name="Aizu T."/>
            <person name="Enomoto A."/>
            <person name="Kondo K."/>
            <person name="Tanaka S."/>
            <person name="Hara Y."/>
            <person name="Koshikawa S."/>
            <person name="Sagara H."/>
            <person name="Miura T."/>
            <person name="Yokobori S."/>
            <person name="Miyagawa K."/>
            <person name="Suzuki Y."/>
            <person name="Kubo T."/>
            <person name="Oyama M."/>
            <person name="Kohara Y."/>
            <person name="Fujiyama A."/>
            <person name="Arakawa K."/>
            <person name="Katayama T."/>
            <person name="Toyoda A."/>
            <person name="Kunieda T."/>
        </authorList>
    </citation>
    <scope>NUCLEOTIDE SEQUENCE [LARGE SCALE GENOMIC DNA]</scope>
    <source>
        <strain evidence="12 13">YOKOZUNA-1</strain>
    </source>
</reference>
<dbReference type="SUPFAM" id="SSF109732">
    <property type="entry name" value="HBS1-like domain"/>
    <property type="match status" value="1"/>
</dbReference>
<dbReference type="PANTHER" id="PTHR23115">
    <property type="entry name" value="TRANSLATION FACTOR"/>
    <property type="match status" value="1"/>
</dbReference>
<feature type="domain" description="Tr-type G" evidence="11">
    <location>
        <begin position="271"/>
        <end position="496"/>
    </location>
</feature>
<dbReference type="Gene3D" id="2.40.30.10">
    <property type="entry name" value="Translation factors"/>
    <property type="match status" value="2"/>
</dbReference>
<comment type="subcellular location">
    <subcellularLocation>
        <location evidence="1">Cytoplasm</location>
    </subcellularLocation>
</comment>
<evidence type="ECO:0000256" key="7">
    <source>
        <dbReference type="ARBA" id="ARBA00022917"/>
    </source>
</evidence>
<evidence type="ECO:0000256" key="2">
    <source>
        <dbReference type="ARBA" id="ARBA00007249"/>
    </source>
</evidence>
<dbReference type="CDD" id="cd01883">
    <property type="entry name" value="EF1_alpha"/>
    <property type="match status" value="1"/>
</dbReference>
<dbReference type="InterPro" id="IPR009001">
    <property type="entry name" value="Transl_elong_EF1A/Init_IF2_C"/>
</dbReference>
<evidence type="ECO:0000256" key="10">
    <source>
        <dbReference type="SAM" id="MobiDB-lite"/>
    </source>
</evidence>
<evidence type="ECO:0000259" key="11">
    <source>
        <dbReference type="PROSITE" id="PS51722"/>
    </source>
</evidence>
<evidence type="ECO:0000313" key="12">
    <source>
        <dbReference type="EMBL" id="GAV02386.1"/>
    </source>
</evidence>
<sequence length="696" mass="76272">MARHRNIRNQNYDDYDEVDEYGKSYDDTDTFGVSPSTAAQFMYRRDDSSKSLNRFPSLPEGDGPAEEEADEGGHQSYLRRGASHLGSEQVDEGKLQSCIDYIENCTGDVFTRMQLREAVLAANYNAELALRFLLNDESTDKPAMTRSKPPVHQLSKNLENLTVSHDNTGKAFPRIESTPNLKVFDISTTPIPTSPKSNRKNSSTPNSGDHRAQTSTPSNGSPKSHRKNAKGLPRVESQTELPPMSTKTSEMPHRSAAKTTVLYEQRQSSSKPLLNLIVIGHVDAGKSTLIGHLLFLLGKVDAKQMQKFEHEAKKMGKSSFMYAWVLDETGEERSRGVTIDIAQTSFETANRCVNLMDAPGHRDFIPNMITGTATSDVALLVVDATRGEFETGFQSGGQTREHTLLARSLGVTQIVVVVNKMDTVDWSEERYSSIVSTLSPFLKATGYKDGDVSFVPCSGFSGDNLVARPQTEAASWWKGPTLLERIDNFRPPTRQIDKPFRQVISDVFKSVSGGFAVAGKIEAGHVEVGDKVLLMPSATTGTVKSITLDAESHNICFAGDNAILGLTGIDQTDVHIGDIICDPNSPVAVTTRLRGRIALFTPKVPLLAGQECVFHNQSFTESCVVKKLLTQINRNTGEVQKHNPRVLVKNSSGEIELLLQRPVCAELYSASKELGKFLLRDSGTTIAAGVITEIFG</sequence>
<dbReference type="InterPro" id="IPR009000">
    <property type="entry name" value="Transl_B-barrel_sf"/>
</dbReference>
<comment type="caution">
    <text evidence="12">The sequence shown here is derived from an EMBL/GenBank/DDBJ whole genome shotgun (WGS) entry which is preliminary data.</text>
</comment>
<keyword evidence="7" id="KW-0648">Protein biosynthesis</keyword>
<dbReference type="FunFam" id="2.40.30.10:FF:000020">
    <property type="entry name" value="Translation elongation factor EF-1"/>
    <property type="match status" value="1"/>
</dbReference>
<dbReference type="GO" id="GO:0005737">
    <property type="term" value="C:cytoplasm"/>
    <property type="evidence" value="ECO:0007669"/>
    <property type="project" value="UniProtKB-SubCell"/>
</dbReference>
<dbReference type="InterPro" id="IPR054696">
    <property type="entry name" value="GTP-eEF1A_C"/>
</dbReference>
<evidence type="ECO:0000256" key="9">
    <source>
        <dbReference type="ARBA" id="ARBA00049117"/>
    </source>
</evidence>
<comment type="similarity">
    <text evidence="2">Belongs to the TRAFAC class translation factor GTPase superfamily. Classic translation factor GTPase family. EF-Tu/EF-1A subfamily.</text>
</comment>
<gene>
    <name evidence="12" type="primary">RvY_12959-1</name>
    <name evidence="12" type="synonym">RvY_12959.1</name>
    <name evidence="12" type="ORF">RvY_12959</name>
</gene>
<dbReference type="CDD" id="cd04093">
    <property type="entry name" value="HBS1_C_III"/>
    <property type="match status" value="1"/>
</dbReference>
<keyword evidence="6" id="KW-0378">Hydrolase</keyword>
<evidence type="ECO:0000256" key="1">
    <source>
        <dbReference type="ARBA" id="ARBA00004496"/>
    </source>
</evidence>
<dbReference type="FunFam" id="3.40.50.300:FF:000204">
    <property type="entry name" value="Translation elongation factor Tu"/>
    <property type="match status" value="1"/>
</dbReference>
<dbReference type="PRINTS" id="PR00315">
    <property type="entry name" value="ELONGATNFCT"/>
</dbReference>
<dbReference type="InterPro" id="IPR000795">
    <property type="entry name" value="T_Tr_GTP-bd_dom"/>
</dbReference>
<dbReference type="GO" id="GO:0006412">
    <property type="term" value="P:translation"/>
    <property type="evidence" value="ECO:0007669"/>
    <property type="project" value="UniProtKB-KW"/>
</dbReference>
<feature type="region of interest" description="Disordered" evidence="10">
    <location>
        <begin position="1"/>
        <end position="33"/>
    </location>
</feature>
<dbReference type="Pfam" id="PF03144">
    <property type="entry name" value="GTP_EFTU_D2"/>
    <property type="match status" value="1"/>
</dbReference>
<evidence type="ECO:0000256" key="5">
    <source>
        <dbReference type="ARBA" id="ARBA00022741"/>
    </source>
</evidence>
<dbReference type="AlphaFoldDB" id="A0A1D1VNI5"/>
<keyword evidence="4" id="KW-0597">Phosphoprotein</keyword>
<evidence type="ECO:0000313" key="13">
    <source>
        <dbReference type="Proteomes" id="UP000186922"/>
    </source>
</evidence>
<keyword evidence="8" id="KW-0342">GTP-binding</keyword>
<dbReference type="SUPFAM" id="SSF50465">
    <property type="entry name" value="EF-Tu/eEF-1alpha/eIF2-gamma C-terminal domain"/>
    <property type="match status" value="1"/>
</dbReference>
<dbReference type="Proteomes" id="UP000186922">
    <property type="component" value="Unassembled WGS sequence"/>
</dbReference>
<dbReference type="InterPro" id="IPR027417">
    <property type="entry name" value="P-loop_NTPase"/>
</dbReference>
<organism evidence="12 13">
    <name type="scientific">Ramazzottius varieornatus</name>
    <name type="common">Water bear</name>
    <name type="synonym">Tardigrade</name>
    <dbReference type="NCBI Taxonomy" id="947166"/>
    <lineage>
        <taxon>Eukaryota</taxon>
        <taxon>Metazoa</taxon>
        <taxon>Ecdysozoa</taxon>
        <taxon>Tardigrada</taxon>
        <taxon>Eutardigrada</taxon>
        <taxon>Parachela</taxon>
        <taxon>Hypsibioidea</taxon>
        <taxon>Ramazzottiidae</taxon>
        <taxon>Ramazzottius</taxon>
    </lineage>
</organism>
<dbReference type="InterPro" id="IPR050100">
    <property type="entry name" value="TRAFAC_GTPase_members"/>
</dbReference>
<dbReference type="Gene3D" id="3.40.50.300">
    <property type="entry name" value="P-loop containing nucleotide triphosphate hydrolases"/>
    <property type="match status" value="1"/>
</dbReference>
<feature type="compositionally biased region" description="Polar residues" evidence="10">
    <location>
        <begin position="236"/>
        <end position="249"/>
    </location>
</feature>
<keyword evidence="5" id="KW-0547">Nucleotide-binding</keyword>
<accession>A0A1D1VNI5</accession>
<dbReference type="SUPFAM" id="SSF50447">
    <property type="entry name" value="Translation proteins"/>
    <property type="match status" value="1"/>
</dbReference>
<dbReference type="EMBL" id="BDGG01000008">
    <property type="protein sequence ID" value="GAV02386.1"/>
    <property type="molecule type" value="Genomic_DNA"/>
</dbReference>
<dbReference type="Gene3D" id="1.10.8.10">
    <property type="entry name" value="DNA helicase RuvA subunit, C-terminal domain"/>
    <property type="match status" value="1"/>
</dbReference>
<evidence type="ECO:0000256" key="4">
    <source>
        <dbReference type="ARBA" id="ARBA00022553"/>
    </source>
</evidence>
<evidence type="ECO:0000256" key="8">
    <source>
        <dbReference type="ARBA" id="ARBA00023134"/>
    </source>
</evidence>
<evidence type="ECO:0000256" key="6">
    <source>
        <dbReference type="ARBA" id="ARBA00022801"/>
    </source>
</evidence>
<keyword evidence="13" id="KW-1185">Reference proteome</keyword>
<feature type="region of interest" description="Disordered" evidence="10">
    <location>
        <begin position="183"/>
        <end position="264"/>
    </location>
</feature>
<comment type="catalytic activity">
    <reaction evidence="9">
        <text>GTP + H2O = GDP + phosphate + H(+)</text>
        <dbReference type="Rhea" id="RHEA:19669"/>
        <dbReference type="ChEBI" id="CHEBI:15377"/>
        <dbReference type="ChEBI" id="CHEBI:15378"/>
        <dbReference type="ChEBI" id="CHEBI:37565"/>
        <dbReference type="ChEBI" id="CHEBI:43474"/>
        <dbReference type="ChEBI" id="CHEBI:58189"/>
    </reaction>
    <physiologicalReaction direction="left-to-right" evidence="9">
        <dbReference type="Rhea" id="RHEA:19670"/>
    </physiologicalReaction>
</comment>
<proteinExistence type="inferred from homology"/>
<name>A0A1D1VNI5_RAMVA</name>
<dbReference type="OrthoDB" id="342024at2759"/>
<protein>
    <recommendedName>
        <fullName evidence="11">Tr-type G domain-containing protein</fullName>
    </recommendedName>
</protein>
<feature type="region of interest" description="Disordered" evidence="10">
    <location>
        <begin position="45"/>
        <end position="73"/>
    </location>
</feature>
<dbReference type="Pfam" id="PF22594">
    <property type="entry name" value="GTP-eEF1A_C"/>
    <property type="match status" value="1"/>
</dbReference>
<dbReference type="GO" id="GO:0005525">
    <property type="term" value="F:GTP binding"/>
    <property type="evidence" value="ECO:0007669"/>
    <property type="project" value="UniProtKB-KW"/>
</dbReference>
<feature type="compositionally biased region" description="Polar residues" evidence="10">
    <location>
        <begin position="186"/>
        <end position="222"/>
    </location>
</feature>